<reference evidence="5" key="1">
    <citation type="submission" date="2014-12" db="EMBL/GenBank/DDBJ databases">
        <title>Insight into the proteome of Arion vulgaris.</title>
        <authorList>
            <person name="Aradska J."/>
            <person name="Bulat T."/>
            <person name="Smidak R."/>
            <person name="Sarate P."/>
            <person name="Gangsoo J."/>
            <person name="Sialana F."/>
            <person name="Bilban M."/>
            <person name="Lubec G."/>
        </authorList>
    </citation>
    <scope>NUCLEOTIDE SEQUENCE</scope>
    <source>
        <tissue evidence="5">Skin</tissue>
    </source>
</reference>
<dbReference type="InterPro" id="IPR000299">
    <property type="entry name" value="FERM_domain"/>
</dbReference>
<keyword evidence="1" id="KW-0677">Repeat</keyword>
<dbReference type="CDD" id="cd14473">
    <property type="entry name" value="FERM_B-lobe"/>
    <property type="match status" value="1"/>
</dbReference>
<feature type="compositionally biased region" description="Low complexity" evidence="2">
    <location>
        <begin position="466"/>
        <end position="494"/>
    </location>
</feature>
<dbReference type="CDD" id="cd17101">
    <property type="entry name" value="FERM_F1_PTPN13_like"/>
    <property type="match status" value="1"/>
</dbReference>
<evidence type="ECO:0000313" key="5">
    <source>
        <dbReference type="EMBL" id="CEK91230.1"/>
    </source>
</evidence>
<dbReference type="PRINTS" id="PR00935">
    <property type="entry name" value="BAND41"/>
</dbReference>
<proteinExistence type="predicted"/>
<feature type="compositionally biased region" description="Polar residues" evidence="2">
    <location>
        <begin position="295"/>
        <end position="304"/>
    </location>
</feature>
<dbReference type="SUPFAM" id="SSF47031">
    <property type="entry name" value="Second domain of FERM"/>
    <property type="match status" value="1"/>
</dbReference>
<feature type="domain" description="KIND" evidence="4">
    <location>
        <begin position="9"/>
        <end position="194"/>
    </location>
</feature>
<gene>
    <name evidence="5" type="primary">ORF181649</name>
</gene>
<dbReference type="PANTHER" id="PTHR46900">
    <property type="entry name" value="TYROSINE-PROTEIN PHOSPHATASE NON-RECEPTOR TYPE 13"/>
    <property type="match status" value="1"/>
</dbReference>
<dbReference type="InterPro" id="IPR011019">
    <property type="entry name" value="KIND_dom"/>
</dbReference>
<dbReference type="AlphaFoldDB" id="A0A0B7BGD0"/>
<evidence type="ECO:0000256" key="1">
    <source>
        <dbReference type="ARBA" id="ARBA00022737"/>
    </source>
</evidence>
<feature type="compositionally biased region" description="Polar residues" evidence="2">
    <location>
        <begin position="253"/>
        <end position="265"/>
    </location>
</feature>
<dbReference type="PROSITE" id="PS51377">
    <property type="entry name" value="KIND"/>
    <property type="match status" value="1"/>
</dbReference>
<dbReference type="PANTHER" id="PTHR46900:SF2">
    <property type="entry name" value="TYROSINE-PROTEIN PHOSPHATASE NON-RECEPTOR TYPE 13"/>
    <property type="match status" value="1"/>
</dbReference>
<feature type="domain" description="FERM" evidence="3">
    <location>
        <begin position="550"/>
        <end position="680"/>
    </location>
</feature>
<dbReference type="EMBL" id="HACG01044365">
    <property type="protein sequence ID" value="CEK91230.1"/>
    <property type="molecule type" value="Transcribed_RNA"/>
</dbReference>
<feature type="region of interest" description="Disordered" evidence="2">
    <location>
        <begin position="195"/>
        <end position="281"/>
    </location>
</feature>
<evidence type="ECO:0000259" key="4">
    <source>
        <dbReference type="PROSITE" id="PS51377"/>
    </source>
</evidence>
<sequence length="680" mass="76452">MPSLNSLPVSLSEILEARGGPLRELEIWALLCQCAETLQDLLIKGEAVGDEAFRHIIMPNCLMIRDNGTIMLMEVASDLRGSLYLAPEMEPNRRQFVSDTAFEKMFVYSLGRTLQAASEFGLTENEVLSISYDLDSLLQAMSERNAAVRLGLMHILEACTLQASQHSQKFPHTYTLSRLYKSVLSSSASSSFCDSTYGSAGSRQSTLSAIPGRARRPRPHVRHRRENQKSRSRSRSRSRSNSPRRSRGAWNSGFVTSSQQSSTSPHRTDLRVMEDDGGNKTLGVASNISTAATDTHFLNTSSSTESDRSELRGRYSQAPPYAAAHTVEGLLGLRQGSPAYQKYIQLKERQIRLKQARLGQAPSALNDVRSRLMTPTLLSHEMLDNMSENRSMSSLMSYTLGTYKPDLHAQYGSAAAVNYGKDVDTDTGSQLSLMFNSGDYIDNLRAEELLTTQSVPVSHMALLQQDPQRVQRRQPQQQNEKQIQQQANPQKQMQHLQYSRPLNPSTETVTGHVPKQREYYGSQYIFESMKPAIKIALPLADNLKNVTLLRKLTIVSLTGQKLEVILDPSSTGQQLFDTVIPYLDFDDFFFFGLTYMSEGEHFFLDTDTKLHKVAPDGWKDGPKGQAIHATFTLYVRVKFYPESLTDFRHASSYHLLYLQLRRDVLEERVTCDFDTLVLLA</sequence>
<dbReference type="Pfam" id="PF09379">
    <property type="entry name" value="FERM_N"/>
    <property type="match status" value="1"/>
</dbReference>
<feature type="region of interest" description="Disordered" evidence="2">
    <location>
        <begin position="466"/>
        <end position="513"/>
    </location>
</feature>
<dbReference type="Gene3D" id="1.10.510.10">
    <property type="entry name" value="Transferase(Phosphotransferase) domain 1"/>
    <property type="match status" value="1"/>
</dbReference>
<dbReference type="InterPro" id="IPR029071">
    <property type="entry name" value="Ubiquitin-like_domsf"/>
</dbReference>
<dbReference type="PROSITE" id="PS50057">
    <property type="entry name" value="FERM_3"/>
    <property type="match status" value="1"/>
</dbReference>
<dbReference type="SMART" id="SM00750">
    <property type="entry name" value="KIND"/>
    <property type="match status" value="1"/>
</dbReference>
<dbReference type="SUPFAM" id="SSF54236">
    <property type="entry name" value="Ubiquitin-like"/>
    <property type="match status" value="1"/>
</dbReference>
<protein>
    <recommendedName>
        <fullName evidence="6">FERM domain-containing protein</fullName>
    </recommendedName>
</protein>
<feature type="compositionally biased region" description="Basic and acidic residues" evidence="2">
    <location>
        <begin position="266"/>
        <end position="278"/>
    </location>
</feature>
<feature type="compositionally biased region" description="Polar residues" evidence="2">
    <location>
        <begin position="196"/>
        <end position="208"/>
    </location>
</feature>
<evidence type="ECO:0000259" key="3">
    <source>
        <dbReference type="PROSITE" id="PS50057"/>
    </source>
</evidence>
<evidence type="ECO:0008006" key="6">
    <source>
        <dbReference type="Google" id="ProtNLM"/>
    </source>
</evidence>
<dbReference type="Gene3D" id="1.20.80.60">
    <property type="match status" value="1"/>
</dbReference>
<dbReference type="Pfam" id="PF16474">
    <property type="entry name" value="KIND"/>
    <property type="match status" value="1"/>
</dbReference>
<feature type="region of interest" description="Disordered" evidence="2">
    <location>
        <begin position="295"/>
        <end position="314"/>
    </location>
</feature>
<feature type="non-terminal residue" evidence="5">
    <location>
        <position position="680"/>
    </location>
</feature>
<name>A0A0B7BGD0_9EUPU</name>
<feature type="compositionally biased region" description="Basic residues" evidence="2">
    <location>
        <begin position="213"/>
        <end position="247"/>
    </location>
</feature>
<dbReference type="InterPro" id="IPR052074">
    <property type="entry name" value="NonRcpt_TyrProt_Phosphatase"/>
</dbReference>
<dbReference type="InterPro" id="IPR035963">
    <property type="entry name" value="FERM_2"/>
</dbReference>
<accession>A0A0B7BGD0</accession>
<dbReference type="InterPro" id="IPR018979">
    <property type="entry name" value="FERM_N"/>
</dbReference>
<dbReference type="InterPro" id="IPR019748">
    <property type="entry name" value="FERM_central"/>
</dbReference>
<dbReference type="InterPro" id="IPR019749">
    <property type="entry name" value="Band_41_domain"/>
</dbReference>
<evidence type="ECO:0000256" key="2">
    <source>
        <dbReference type="SAM" id="MobiDB-lite"/>
    </source>
</evidence>
<feature type="compositionally biased region" description="Polar residues" evidence="2">
    <location>
        <begin position="495"/>
        <end position="509"/>
    </location>
</feature>
<dbReference type="Gene3D" id="3.10.20.90">
    <property type="entry name" value="Phosphatidylinositol 3-kinase Catalytic Subunit, Chain A, domain 1"/>
    <property type="match status" value="1"/>
</dbReference>
<organism evidence="5">
    <name type="scientific">Arion vulgaris</name>
    <dbReference type="NCBI Taxonomy" id="1028688"/>
    <lineage>
        <taxon>Eukaryota</taxon>
        <taxon>Metazoa</taxon>
        <taxon>Spiralia</taxon>
        <taxon>Lophotrochozoa</taxon>
        <taxon>Mollusca</taxon>
        <taxon>Gastropoda</taxon>
        <taxon>Heterobranchia</taxon>
        <taxon>Euthyneura</taxon>
        <taxon>Panpulmonata</taxon>
        <taxon>Eupulmonata</taxon>
        <taxon>Stylommatophora</taxon>
        <taxon>Helicina</taxon>
        <taxon>Arionoidea</taxon>
        <taxon>Arionidae</taxon>
        <taxon>Arion</taxon>
    </lineage>
</organism>